<reference evidence="1 2" key="1">
    <citation type="submission" date="2020-07" db="EMBL/GenBank/DDBJ databases">
        <title>Sequencing the genomes of 1000 actinobacteria strains.</title>
        <authorList>
            <person name="Klenk H.-P."/>
        </authorList>
    </citation>
    <scope>NUCLEOTIDE SEQUENCE [LARGE SCALE GENOMIC DNA]</scope>
    <source>
        <strain evidence="1 2">DSM 19082</strain>
    </source>
</reference>
<accession>A0A852RNA4</accession>
<evidence type="ECO:0000313" key="1">
    <source>
        <dbReference type="EMBL" id="NYD30766.1"/>
    </source>
</evidence>
<organism evidence="1 2">
    <name type="scientific">Nocardioides kongjuensis</name>
    <dbReference type="NCBI Taxonomy" id="349522"/>
    <lineage>
        <taxon>Bacteria</taxon>
        <taxon>Bacillati</taxon>
        <taxon>Actinomycetota</taxon>
        <taxon>Actinomycetes</taxon>
        <taxon>Propionibacteriales</taxon>
        <taxon>Nocardioidaceae</taxon>
        <taxon>Nocardioides</taxon>
    </lineage>
</organism>
<gene>
    <name evidence="1" type="ORF">BJ958_002312</name>
</gene>
<dbReference type="RefSeq" id="WP_179726976.1">
    <property type="nucleotide sequence ID" value="NZ_BAABEF010000001.1"/>
</dbReference>
<proteinExistence type="predicted"/>
<comment type="caution">
    <text evidence="1">The sequence shown here is derived from an EMBL/GenBank/DDBJ whole genome shotgun (WGS) entry which is preliminary data.</text>
</comment>
<sequence>MRTVRPTFTELVDWLDGRLGTGEAEAVASFVAEGDPLTLESVEWILAFVDGASSMPLEQPPPELGGRLRGIFDRLHGARRDRDWSDATLLYDARSGGAPSGEPSRAGRGVHRAFESELGRFVLDATTTGRGEVDVEGLVLLPADSWGVDLAFLASGTLRRALHSARDGRFRARGLPVEVDELWLTSGSTRVRAVLDLRL</sequence>
<dbReference type="AlphaFoldDB" id="A0A852RNA4"/>
<dbReference type="EMBL" id="JACCBF010000001">
    <property type="protein sequence ID" value="NYD30766.1"/>
    <property type="molecule type" value="Genomic_DNA"/>
</dbReference>
<keyword evidence="2" id="KW-1185">Reference proteome</keyword>
<name>A0A852RNA4_9ACTN</name>
<protein>
    <submittedName>
        <fullName evidence="1">Uncharacterized protein</fullName>
    </submittedName>
</protein>
<evidence type="ECO:0000313" key="2">
    <source>
        <dbReference type="Proteomes" id="UP000582231"/>
    </source>
</evidence>
<dbReference type="Proteomes" id="UP000582231">
    <property type="component" value="Unassembled WGS sequence"/>
</dbReference>